<dbReference type="FunFam" id="3.40.1280.10:FF:000024">
    <property type="entry name" value="Ribosomal RNA small subunit methyltransferase E"/>
    <property type="match status" value="1"/>
</dbReference>
<evidence type="ECO:0000256" key="9">
    <source>
        <dbReference type="ARBA" id="ARBA00022691"/>
    </source>
</evidence>
<dbReference type="AlphaFoldDB" id="A0A0B6AHT0"/>
<evidence type="ECO:0000256" key="6">
    <source>
        <dbReference type="ARBA" id="ARBA00022552"/>
    </source>
</evidence>
<dbReference type="InterPro" id="IPR029028">
    <property type="entry name" value="Alpha/beta_knot_MTases"/>
</dbReference>
<dbReference type="Pfam" id="PF20260">
    <property type="entry name" value="PUA_4"/>
    <property type="match status" value="1"/>
</dbReference>
<gene>
    <name evidence="15" type="primary">rsmE</name>
    <name evidence="15" type="ORF">BG04_1554</name>
</gene>
<keyword evidence="7 12" id="KW-0489">Methyltransferase</keyword>
<comment type="subcellular location">
    <subcellularLocation>
        <location evidence="1 12">Cytoplasm</location>
    </subcellularLocation>
</comment>
<dbReference type="GeneID" id="93645020"/>
<dbReference type="Gene3D" id="2.40.240.20">
    <property type="entry name" value="Hypothetical PUA domain-like, domain 1"/>
    <property type="match status" value="1"/>
</dbReference>
<dbReference type="Proteomes" id="UP000031829">
    <property type="component" value="Chromosome"/>
</dbReference>
<dbReference type="KEGG" id="bmeg:BG04_1554"/>
<dbReference type="InterPro" id="IPR029026">
    <property type="entry name" value="tRNA_m1G_MTases_N"/>
</dbReference>
<comment type="catalytic activity">
    <reaction evidence="11 12">
        <text>uridine(1498) in 16S rRNA + S-adenosyl-L-methionine = N(3)-methyluridine(1498) in 16S rRNA + S-adenosyl-L-homocysteine + H(+)</text>
        <dbReference type="Rhea" id="RHEA:42920"/>
        <dbReference type="Rhea" id="RHEA-COMP:10283"/>
        <dbReference type="Rhea" id="RHEA-COMP:10284"/>
        <dbReference type="ChEBI" id="CHEBI:15378"/>
        <dbReference type="ChEBI" id="CHEBI:57856"/>
        <dbReference type="ChEBI" id="CHEBI:59789"/>
        <dbReference type="ChEBI" id="CHEBI:65315"/>
        <dbReference type="ChEBI" id="CHEBI:74502"/>
        <dbReference type="EC" id="2.1.1.193"/>
    </reaction>
</comment>
<sequence>MQRYFLPNDQFQEQSVIVTQDDAHHISRVMRMNEGSQFIACNEQGQAALCEIENISANEVKASIIEWISEEKELPVHVTIVNGLPKGDKLELIIQKGTELGAYKFIPFIAARSVVKWDDKKSQKKVDRWNKIAKEAAEQSHRTIVPAVEAPISFKKLVEISGDYTHKVVAYEERAKQGETSHLHAVLSALKPGHSVLVVVGPEGGLTEQEVGVLEENKFTISGFGPRILRAETAPLYALSAISYQTELMR</sequence>
<comment type="function">
    <text evidence="10 12">Specifically methylates the N3 position of the uracil ring of uridine 1498 (m3U1498) in 16S rRNA. Acts on the fully assembled 30S ribosomal subunit.</text>
</comment>
<evidence type="ECO:0000313" key="16">
    <source>
        <dbReference type="Proteomes" id="UP000031829"/>
    </source>
</evidence>
<comment type="similarity">
    <text evidence="2 12">Belongs to the RNA methyltransferase RsmE family.</text>
</comment>
<keyword evidence="5 12" id="KW-0963">Cytoplasm</keyword>
<dbReference type="PANTHER" id="PTHR30027">
    <property type="entry name" value="RIBOSOMAL RNA SMALL SUBUNIT METHYLTRANSFERASE E"/>
    <property type="match status" value="1"/>
</dbReference>
<keyword evidence="8 12" id="KW-0808">Transferase</keyword>
<keyword evidence="9 12" id="KW-0949">S-adenosyl-L-methionine</keyword>
<dbReference type="HOGENOM" id="CLU_067442_3_0_9"/>
<dbReference type="NCBIfam" id="TIGR00046">
    <property type="entry name" value="RsmE family RNA methyltransferase"/>
    <property type="match status" value="1"/>
</dbReference>
<dbReference type="EMBL" id="CP009920">
    <property type="protein sequence ID" value="AJI23086.1"/>
    <property type="molecule type" value="Genomic_DNA"/>
</dbReference>
<accession>A0A0B6AHT0</accession>
<evidence type="ECO:0000256" key="12">
    <source>
        <dbReference type="PIRNR" id="PIRNR015601"/>
    </source>
</evidence>
<dbReference type="Pfam" id="PF04452">
    <property type="entry name" value="Methyltrans_RNA"/>
    <property type="match status" value="1"/>
</dbReference>
<organism evidence="15 16">
    <name type="scientific">Priestia megaterium (strain ATCC 14581 / DSM 32 / CCUG 1817 / JCM 2506 / NBRC 15308 / NCIMB 9376 / NCTC 10342 / NRRL B-14308 / VKM B-512 / Ford 19)</name>
    <name type="common">Bacillus megaterium</name>
    <dbReference type="NCBI Taxonomy" id="1348623"/>
    <lineage>
        <taxon>Bacteria</taxon>
        <taxon>Bacillati</taxon>
        <taxon>Bacillota</taxon>
        <taxon>Bacilli</taxon>
        <taxon>Bacillales</taxon>
        <taxon>Bacillaceae</taxon>
        <taxon>Priestia</taxon>
    </lineage>
</organism>
<dbReference type="InterPro" id="IPR006700">
    <property type="entry name" value="RsmE"/>
</dbReference>
<evidence type="ECO:0000313" key="15">
    <source>
        <dbReference type="EMBL" id="AJI23086.1"/>
    </source>
</evidence>
<dbReference type="PANTHER" id="PTHR30027:SF3">
    <property type="entry name" value="16S RRNA (URACIL(1498)-N(3))-METHYLTRANSFERASE"/>
    <property type="match status" value="1"/>
</dbReference>
<evidence type="ECO:0000256" key="11">
    <source>
        <dbReference type="ARBA" id="ARBA00047944"/>
    </source>
</evidence>
<proteinExistence type="inferred from homology"/>
<evidence type="ECO:0000256" key="8">
    <source>
        <dbReference type="ARBA" id="ARBA00022679"/>
    </source>
</evidence>
<evidence type="ECO:0000256" key="4">
    <source>
        <dbReference type="ARBA" id="ARBA00013673"/>
    </source>
</evidence>
<reference evidence="15 16" key="1">
    <citation type="journal article" date="2015" name="Genome Announc.">
        <title>Complete genome sequences for 35 biothreat assay-relevant bacillus species.</title>
        <authorList>
            <person name="Johnson S.L."/>
            <person name="Daligault H.E."/>
            <person name="Davenport K.W."/>
            <person name="Jaissle J."/>
            <person name="Frey K.G."/>
            <person name="Ladner J.T."/>
            <person name="Broomall S.M."/>
            <person name="Bishop-Lilly K.A."/>
            <person name="Bruce D.C."/>
            <person name="Gibbons H.S."/>
            <person name="Coyne S.R."/>
            <person name="Lo C.C."/>
            <person name="Meincke L."/>
            <person name="Munk A.C."/>
            <person name="Koroleva G.I."/>
            <person name="Rosenzweig C.N."/>
            <person name="Palacios G.F."/>
            <person name="Redden C.L."/>
            <person name="Minogue T.D."/>
            <person name="Chain P.S."/>
        </authorList>
    </citation>
    <scope>NUCLEOTIDE SEQUENCE [LARGE SCALE GENOMIC DNA]</scope>
    <source>
        <strain evidence="16">ATCC 14581 / DSM 32 / JCM 2506 / NBRC 15308 / NCIMB 9376 / NCTC 10342 / NRRL B-14308 / VKM B-512</strain>
    </source>
</reference>
<name>A0A0B6AHT0_PRIM2</name>
<evidence type="ECO:0000256" key="2">
    <source>
        <dbReference type="ARBA" id="ARBA00005528"/>
    </source>
</evidence>
<dbReference type="SUPFAM" id="SSF88697">
    <property type="entry name" value="PUA domain-like"/>
    <property type="match status" value="1"/>
</dbReference>
<feature type="domain" description="Ribosomal RNA small subunit methyltransferase E methyltransferase" evidence="13">
    <location>
        <begin position="72"/>
        <end position="243"/>
    </location>
</feature>
<protein>
    <recommendedName>
        <fullName evidence="4 12">Ribosomal RNA small subunit methyltransferase E</fullName>
        <ecNumber evidence="3 12">2.1.1.193</ecNumber>
    </recommendedName>
</protein>
<dbReference type="NCBIfam" id="NF008691">
    <property type="entry name" value="PRK11713.1-4"/>
    <property type="match status" value="1"/>
</dbReference>
<evidence type="ECO:0000256" key="5">
    <source>
        <dbReference type="ARBA" id="ARBA00022490"/>
    </source>
</evidence>
<dbReference type="EC" id="2.1.1.193" evidence="3 12"/>
<evidence type="ECO:0000259" key="14">
    <source>
        <dbReference type="Pfam" id="PF20260"/>
    </source>
</evidence>
<dbReference type="GO" id="GO:0005737">
    <property type="term" value="C:cytoplasm"/>
    <property type="evidence" value="ECO:0007669"/>
    <property type="project" value="UniProtKB-SubCell"/>
</dbReference>
<dbReference type="InterPro" id="IPR046886">
    <property type="entry name" value="RsmE_MTase_dom"/>
</dbReference>
<dbReference type="InterPro" id="IPR015947">
    <property type="entry name" value="PUA-like_sf"/>
</dbReference>
<evidence type="ECO:0000259" key="13">
    <source>
        <dbReference type="Pfam" id="PF04452"/>
    </source>
</evidence>
<dbReference type="PIRSF" id="PIRSF015601">
    <property type="entry name" value="MTase_slr0722"/>
    <property type="match status" value="1"/>
</dbReference>
<dbReference type="InterPro" id="IPR046887">
    <property type="entry name" value="RsmE_PUA-like"/>
</dbReference>
<evidence type="ECO:0000256" key="7">
    <source>
        <dbReference type="ARBA" id="ARBA00022603"/>
    </source>
</evidence>
<dbReference type="GO" id="GO:0070475">
    <property type="term" value="P:rRNA base methylation"/>
    <property type="evidence" value="ECO:0007669"/>
    <property type="project" value="TreeGrafter"/>
</dbReference>
<dbReference type="CDD" id="cd18084">
    <property type="entry name" value="RsmE-like"/>
    <property type="match status" value="1"/>
</dbReference>
<feature type="domain" description="Ribosomal RNA small subunit methyltransferase E PUA-like" evidence="14">
    <location>
        <begin position="19"/>
        <end position="64"/>
    </location>
</feature>
<dbReference type="GO" id="GO:0070042">
    <property type="term" value="F:rRNA (uridine-N3-)-methyltransferase activity"/>
    <property type="evidence" value="ECO:0007669"/>
    <property type="project" value="TreeGrafter"/>
</dbReference>
<evidence type="ECO:0000256" key="10">
    <source>
        <dbReference type="ARBA" id="ARBA00025699"/>
    </source>
</evidence>
<keyword evidence="6 12" id="KW-0698">rRNA processing</keyword>
<evidence type="ECO:0000256" key="1">
    <source>
        <dbReference type="ARBA" id="ARBA00004496"/>
    </source>
</evidence>
<dbReference type="RefSeq" id="WP_034648864.1">
    <property type="nucleotide sequence ID" value="NZ_BCVB01000008.1"/>
</dbReference>
<dbReference type="SUPFAM" id="SSF75217">
    <property type="entry name" value="alpha/beta knot"/>
    <property type="match status" value="1"/>
</dbReference>
<dbReference type="Gene3D" id="3.40.1280.10">
    <property type="match status" value="1"/>
</dbReference>
<evidence type="ECO:0000256" key="3">
    <source>
        <dbReference type="ARBA" id="ARBA00012328"/>
    </source>
</evidence>